<dbReference type="GO" id="GO:0008233">
    <property type="term" value="F:peptidase activity"/>
    <property type="evidence" value="ECO:0007669"/>
    <property type="project" value="UniProtKB-KW"/>
</dbReference>
<keyword evidence="2" id="KW-0963">Cytoplasm</keyword>
<keyword evidence="3 7" id="KW-0645">Protease</keyword>
<dbReference type="Pfam" id="PF00574">
    <property type="entry name" value="CLP_protease"/>
    <property type="match status" value="1"/>
</dbReference>
<reference evidence="8" key="1">
    <citation type="journal article" date="2019" name="Int. J. Syst. Evol. Microbiol.">
        <title>The Global Catalogue of Microorganisms (GCM) 10K type strain sequencing project: providing services to taxonomists for standard genome sequencing and annotation.</title>
        <authorList>
            <consortium name="The Broad Institute Genomics Platform"/>
            <consortium name="The Broad Institute Genome Sequencing Center for Infectious Disease"/>
            <person name="Wu L."/>
            <person name="Ma J."/>
        </authorList>
    </citation>
    <scope>NUCLEOTIDE SEQUENCE [LARGE SCALE GENOMIC DNA]</scope>
    <source>
        <strain evidence="8">KCTC 42143</strain>
    </source>
</reference>
<evidence type="ECO:0000256" key="3">
    <source>
        <dbReference type="ARBA" id="ARBA00022670"/>
    </source>
</evidence>
<dbReference type="Gene3D" id="3.90.226.10">
    <property type="entry name" value="2-enoyl-CoA Hydratase, Chain A, domain 1"/>
    <property type="match status" value="1"/>
</dbReference>
<dbReference type="PANTHER" id="PTHR10381">
    <property type="entry name" value="ATP-DEPENDENT CLP PROTEASE PROTEOLYTIC SUBUNIT"/>
    <property type="match status" value="1"/>
</dbReference>
<evidence type="ECO:0000313" key="7">
    <source>
        <dbReference type="EMBL" id="MFD1799370.1"/>
    </source>
</evidence>
<keyword evidence="4 7" id="KW-0378">Hydrolase</keyword>
<dbReference type="Proteomes" id="UP001597285">
    <property type="component" value="Unassembled WGS sequence"/>
</dbReference>
<name>A0ABW4NLQ1_9LACT</name>
<evidence type="ECO:0000256" key="1">
    <source>
        <dbReference type="ARBA" id="ARBA00007039"/>
    </source>
</evidence>
<keyword evidence="8" id="KW-1185">Reference proteome</keyword>
<dbReference type="InterPro" id="IPR023562">
    <property type="entry name" value="ClpP/TepA"/>
</dbReference>
<dbReference type="PRINTS" id="PR00127">
    <property type="entry name" value="CLPPROTEASEP"/>
</dbReference>
<keyword evidence="5" id="KW-0720">Serine protease</keyword>
<gene>
    <name evidence="7" type="ORF">ACFSBK_05840</name>
</gene>
<sequence length="239" mass="26197">MNKMIKINLKGPIVNDSQKRIYDWMGMDAVCPKDISDNLPDNGEEIELTVNSPGGIVDAGSEIYTALREYTGQITAKVVGMAASAASVVIMAADTVKISPTARIMIHNGWRYAEGDHRDMESAKEALTTADKGIRSAYISKTKLSESEITELMNKETYMDAQKALDLGFADEIMFQEDAIALAASVENGLLSETAINKVRTIMAKESDEPPFIAPAVNLEEIAQMKNELLKEEILNSLY</sequence>
<comment type="similarity">
    <text evidence="1 6">Belongs to the peptidase S14 family.</text>
</comment>
<organism evidence="7 8">
    <name type="scientific">Carnobacterium antarcticum</name>
    <dbReference type="NCBI Taxonomy" id="2126436"/>
    <lineage>
        <taxon>Bacteria</taxon>
        <taxon>Bacillati</taxon>
        <taxon>Bacillota</taxon>
        <taxon>Bacilli</taxon>
        <taxon>Lactobacillales</taxon>
        <taxon>Carnobacteriaceae</taxon>
        <taxon>Carnobacterium</taxon>
    </lineage>
</organism>
<accession>A0ABW4NLQ1</accession>
<dbReference type="RefSeq" id="WP_058918431.1">
    <property type="nucleotide sequence ID" value="NZ_JBHSQC010000025.1"/>
</dbReference>
<proteinExistence type="inferred from homology"/>
<evidence type="ECO:0000256" key="5">
    <source>
        <dbReference type="ARBA" id="ARBA00022825"/>
    </source>
</evidence>
<evidence type="ECO:0000313" key="8">
    <source>
        <dbReference type="Proteomes" id="UP001597285"/>
    </source>
</evidence>
<evidence type="ECO:0000256" key="2">
    <source>
        <dbReference type="ARBA" id="ARBA00022490"/>
    </source>
</evidence>
<dbReference type="PANTHER" id="PTHR10381:SF70">
    <property type="entry name" value="ATP-DEPENDENT CLP PROTEASE PROTEOLYTIC SUBUNIT"/>
    <property type="match status" value="1"/>
</dbReference>
<evidence type="ECO:0000256" key="4">
    <source>
        <dbReference type="ARBA" id="ARBA00022801"/>
    </source>
</evidence>
<dbReference type="InterPro" id="IPR029045">
    <property type="entry name" value="ClpP/crotonase-like_dom_sf"/>
</dbReference>
<comment type="caution">
    <text evidence="7">The sequence shown here is derived from an EMBL/GenBank/DDBJ whole genome shotgun (WGS) entry which is preliminary data.</text>
</comment>
<protein>
    <recommendedName>
        <fullName evidence="6">ATP-dependent Clp protease proteolytic subunit</fullName>
    </recommendedName>
</protein>
<dbReference type="InterPro" id="IPR001907">
    <property type="entry name" value="ClpP"/>
</dbReference>
<evidence type="ECO:0000256" key="6">
    <source>
        <dbReference type="RuleBase" id="RU003567"/>
    </source>
</evidence>
<dbReference type="GO" id="GO:0006508">
    <property type="term" value="P:proteolysis"/>
    <property type="evidence" value="ECO:0007669"/>
    <property type="project" value="UniProtKB-KW"/>
</dbReference>
<dbReference type="CDD" id="cd07016">
    <property type="entry name" value="S14_ClpP_1"/>
    <property type="match status" value="1"/>
</dbReference>
<dbReference type="NCBIfam" id="NF045542">
    <property type="entry name" value="Clp_rel_HeadMat"/>
    <property type="match status" value="1"/>
</dbReference>
<dbReference type="SUPFAM" id="SSF52096">
    <property type="entry name" value="ClpP/crotonase"/>
    <property type="match status" value="1"/>
</dbReference>
<dbReference type="EMBL" id="JBHUFF010000013">
    <property type="protein sequence ID" value="MFD1799370.1"/>
    <property type="molecule type" value="Genomic_DNA"/>
</dbReference>